<dbReference type="EMBL" id="JABZXJ010000006">
    <property type="protein sequence ID" value="MBF1648953.1"/>
    <property type="molecule type" value="Genomic_DNA"/>
</dbReference>
<sequence>MSENITSGQEKPQNSPSVQQTSSQQPMMQPAPTAYAAAASIPATRPKITALAMTAFIVSLACALLRLVEFGTMRSAMSSLQTVAAMNGGQSLRNYNTLESFVSFISLPLFLSIILYILFGVFIYRGYNWSRIVMTVIAVLALAGIVLHTFITSAALSGMNEERSSLAPGFTSSLSTLIVIYVVLFIANVALIVFLWLPGTNRFMRDSKAYRLAQNPMVQPTVVQAQPVQPQAPHQN</sequence>
<organism evidence="3 4">
    <name type="scientific">Rothia dentocariosa</name>
    <dbReference type="NCBI Taxonomy" id="2047"/>
    <lineage>
        <taxon>Bacteria</taxon>
        <taxon>Bacillati</taxon>
        <taxon>Actinomycetota</taxon>
        <taxon>Actinomycetes</taxon>
        <taxon>Micrococcales</taxon>
        <taxon>Micrococcaceae</taxon>
        <taxon>Rothia</taxon>
    </lineage>
</organism>
<evidence type="ECO:0000256" key="2">
    <source>
        <dbReference type="SAM" id="Phobius"/>
    </source>
</evidence>
<feature type="transmembrane region" description="Helical" evidence="2">
    <location>
        <begin position="136"/>
        <end position="156"/>
    </location>
</feature>
<evidence type="ECO:0000256" key="1">
    <source>
        <dbReference type="SAM" id="MobiDB-lite"/>
    </source>
</evidence>
<gene>
    <name evidence="3" type="ORF">HXO56_02465</name>
</gene>
<feature type="region of interest" description="Disordered" evidence="1">
    <location>
        <begin position="1"/>
        <end position="26"/>
    </location>
</feature>
<comment type="caution">
    <text evidence="3">The sequence shown here is derived from an EMBL/GenBank/DDBJ whole genome shotgun (WGS) entry which is preliminary data.</text>
</comment>
<feature type="compositionally biased region" description="Low complexity" evidence="1">
    <location>
        <begin position="12"/>
        <end position="26"/>
    </location>
</feature>
<dbReference type="Proteomes" id="UP000769484">
    <property type="component" value="Unassembled WGS sequence"/>
</dbReference>
<keyword evidence="2" id="KW-1133">Transmembrane helix</keyword>
<keyword evidence="2" id="KW-0472">Membrane</keyword>
<proteinExistence type="predicted"/>
<accession>A0A930KE06</accession>
<keyword evidence="2" id="KW-0812">Transmembrane</keyword>
<dbReference type="AlphaFoldDB" id="A0A930KE06"/>
<feature type="transmembrane region" description="Helical" evidence="2">
    <location>
        <begin position="101"/>
        <end position="124"/>
    </location>
</feature>
<evidence type="ECO:0000313" key="4">
    <source>
        <dbReference type="Proteomes" id="UP000769484"/>
    </source>
</evidence>
<feature type="compositionally biased region" description="Polar residues" evidence="1">
    <location>
        <begin position="1"/>
        <end position="11"/>
    </location>
</feature>
<evidence type="ECO:0000313" key="3">
    <source>
        <dbReference type="EMBL" id="MBF1648953.1"/>
    </source>
</evidence>
<feature type="transmembrane region" description="Helical" evidence="2">
    <location>
        <begin position="176"/>
        <end position="197"/>
    </location>
</feature>
<reference evidence="3" key="1">
    <citation type="submission" date="2020-04" db="EMBL/GenBank/DDBJ databases">
        <title>Deep metagenomics examines the oral microbiome during advanced dental caries in children, revealing novel taxa and co-occurrences with host molecules.</title>
        <authorList>
            <person name="Baker J.L."/>
            <person name="Morton J.T."/>
            <person name="Dinis M."/>
            <person name="Alvarez R."/>
            <person name="Tran N.C."/>
            <person name="Knight R."/>
            <person name="Edlund A."/>
        </authorList>
    </citation>
    <scope>NUCLEOTIDE SEQUENCE</scope>
    <source>
        <strain evidence="3">JCVI_47_bin.4</strain>
    </source>
</reference>
<name>A0A930KE06_9MICC</name>
<feature type="transmembrane region" description="Helical" evidence="2">
    <location>
        <begin position="48"/>
        <end position="68"/>
    </location>
</feature>
<protein>
    <submittedName>
        <fullName evidence="3">C4-dicarboxylate ABC transporter permease</fullName>
    </submittedName>
</protein>